<dbReference type="AlphaFoldDB" id="A0A8S2D8L9"/>
<gene>
    <name evidence="2" type="ORF">OVA965_LOCUS8159</name>
    <name evidence="3" type="ORF">TMI583_LOCUS8155</name>
</gene>
<organism evidence="2 4">
    <name type="scientific">Didymodactylos carnosus</name>
    <dbReference type="NCBI Taxonomy" id="1234261"/>
    <lineage>
        <taxon>Eukaryota</taxon>
        <taxon>Metazoa</taxon>
        <taxon>Spiralia</taxon>
        <taxon>Gnathifera</taxon>
        <taxon>Rotifera</taxon>
        <taxon>Eurotatoria</taxon>
        <taxon>Bdelloidea</taxon>
        <taxon>Philodinida</taxon>
        <taxon>Philodinidae</taxon>
        <taxon>Didymodactylos</taxon>
    </lineage>
</organism>
<protein>
    <recommendedName>
        <fullName evidence="5">Transposase</fullName>
    </recommendedName>
</protein>
<comment type="caution">
    <text evidence="2">The sequence shown here is derived from an EMBL/GenBank/DDBJ whole genome shotgun (WGS) entry which is preliminary data.</text>
</comment>
<evidence type="ECO:0008006" key="5">
    <source>
        <dbReference type="Google" id="ProtNLM"/>
    </source>
</evidence>
<proteinExistence type="predicted"/>
<feature type="region of interest" description="Disordered" evidence="1">
    <location>
        <begin position="83"/>
        <end position="109"/>
    </location>
</feature>
<dbReference type="Pfam" id="PF18758">
    <property type="entry name" value="KDZ"/>
    <property type="match status" value="1"/>
</dbReference>
<sequence length="279" mass="31956">MVIDGHQKCTRRVCATVDAELHCTELGDSHFISCPFTPLYKKRHCENHLPAHEDAETDEIESTTDLDLSFEYEYDEPQPPTANLILNEYDSSDPDDQPSTICQTDKTAREKNPRSAGAVAAVFNCGIIFALVEIFGSESITQVYAFMANVIHNRAHYLPNILAFDNACKFSRFARNTKKNIKVITQSSETLKNMNYVIDKFHFKNHVDPWCRANMNPNEHPVAKCVNTEACEQVFSWLSRYTNILKACNQSRFMWILLNICELKNEDKIRKTKKNLPVV</sequence>
<dbReference type="InterPro" id="IPR040521">
    <property type="entry name" value="KDZ"/>
</dbReference>
<dbReference type="EMBL" id="CAJOBA010002709">
    <property type="protein sequence ID" value="CAF3656440.1"/>
    <property type="molecule type" value="Genomic_DNA"/>
</dbReference>
<accession>A0A8S2D8L9</accession>
<evidence type="ECO:0000313" key="2">
    <source>
        <dbReference type="EMBL" id="CAF0871582.1"/>
    </source>
</evidence>
<evidence type="ECO:0000313" key="3">
    <source>
        <dbReference type="EMBL" id="CAF3656440.1"/>
    </source>
</evidence>
<dbReference type="Proteomes" id="UP000682733">
    <property type="component" value="Unassembled WGS sequence"/>
</dbReference>
<evidence type="ECO:0000313" key="4">
    <source>
        <dbReference type="Proteomes" id="UP000677228"/>
    </source>
</evidence>
<dbReference type="Proteomes" id="UP000677228">
    <property type="component" value="Unassembled WGS sequence"/>
</dbReference>
<evidence type="ECO:0000256" key="1">
    <source>
        <dbReference type="SAM" id="MobiDB-lite"/>
    </source>
</evidence>
<name>A0A8S2D8L9_9BILA</name>
<dbReference type="EMBL" id="CAJNOK010002708">
    <property type="protein sequence ID" value="CAF0871582.1"/>
    <property type="molecule type" value="Genomic_DNA"/>
</dbReference>
<reference evidence="2" key="1">
    <citation type="submission" date="2021-02" db="EMBL/GenBank/DDBJ databases">
        <authorList>
            <person name="Nowell W R."/>
        </authorList>
    </citation>
    <scope>NUCLEOTIDE SEQUENCE</scope>
</reference>